<dbReference type="AlphaFoldDB" id="A0AAD5M6Y7"/>
<gene>
    <name evidence="1" type="ORF">P43SY_001749</name>
</gene>
<dbReference type="SUPFAM" id="SSF54160">
    <property type="entry name" value="Chromo domain-like"/>
    <property type="match status" value="1"/>
</dbReference>
<dbReference type="SUPFAM" id="SSF63748">
    <property type="entry name" value="Tudor/PWWP/MBT"/>
    <property type="match status" value="1"/>
</dbReference>
<organism evidence="1 2">
    <name type="scientific">Pythium insidiosum</name>
    <name type="common">Pythiosis disease agent</name>
    <dbReference type="NCBI Taxonomy" id="114742"/>
    <lineage>
        <taxon>Eukaryota</taxon>
        <taxon>Sar</taxon>
        <taxon>Stramenopiles</taxon>
        <taxon>Oomycota</taxon>
        <taxon>Peronosporomycetes</taxon>
        <taxon>Pythiales</taxon>
        <taxon>Pythiaceae</taxon>
        <taxon>Pythium</taxon>
    </lineage>
</organism>
<keyword evidence="2" id="KW-1185">Reference proteome</keyword>
<evidence type="ECO:0008006" key="3">
    <source>
        <dbReference type="Google" id="ProtNLM"/>
    </source>
</evidence>
<dbReference type="EMBL" id="JAKCXM010000027">
    <property type="protein sequence ID" value="KAJ0406898.1"/>
    <property type="molecule type" value="Genomic_DNA"/>
</dbReference>
<evidence type="ECO:0000313" key="2">
    <source>
        <dbReference type="Proteomes" id="UP001209570"/>
    </source>
</evidence>
<dbReference type="CDD" id="cd05162">
    <property type="entry name" value="PWWP"/>
    <property type="match status" value="1"/>
</dbReference>
<dbReference type="CDD" id="cd20104">
    <property type="entry name" value="MBT_PHF20L1-like"/>
    <property type="match status" value="1"/>
</dbReference>
<accession>A0AAD5M6Y7</accession>
<dbReference type="InterPro" id="IPR016197">
    <property type="entry name" value="Chromo-like_dom_sf"/>
</dbReference>
<comment type="caution">
    <text evidence="1">The sequence shown here is derived from an EMBL/GenBank/DDBJ whole genome shotgun (WGS) entry which is preliminary data.</text>
</comment>
<dbReference type="Gene3D" id="2.30.30.140">
    <property type="match status" value="2"/>
</dbReference>
<proteinExistence type="predicted"/>
<dbReference type="Proteomes" id="UP001209570">
    <property type="component" value="Unassembled WGS sequence"/>
</dbReference>
<name>A0AAD5M6Y7_PYTIN</name>
<sequence length="256" mass="28857">MRQRTQAAAAPESAGERRVVDVTLDVGDWLDVMDAEGTWNVAQVLSIPSATEVEVKYDGWGNEYNEIVRLNSDRVAPYHTYTWSVKCWAKYKNWPWWPAIVTIRPPGNDAGSKHLRQESRLFVDFMDRKDITKRCRTTTTYRATFVLVTIVTKDLVDRVTPQAILKSLQARRPCQSMTIAKARDGFVVQQLTVQELEVLAQQAASEDDAILLVPLSYDDDDTKTRAILTDAGLDADATIPHLLQIKLLTAEIPINV</sequence>
<protein>
    <recommendedName>
        <fullName evidence="3">PWWP domain-containing protein</fullName>
    </recommendedName>
</protein>
<reference evidence="1" key="1">
    <citation type="submission" date="2021-12" db="EMBL/GenBank/DDBJ databases">
        <title>Prjna785345.</title>
        <authorList>
            <person name="Rujirawat T."/>
            <person name="Krajaejun T."/>
        </authorList>
    </citation>
    <scope>NUCLEOTIDE SEQUENCE</scope>
    <source>
        <strain evidence="1">Pi057C3</strain>
    </source>
</reference>
<evidence type="ECO:0000313" key="1">
    <source>
        <dbReference type="EMBL" id="KAJ0406898.1"/>
    </source>
</evidence>